<dbReference type="Gene3D" id="3.30.70.100">
    <property type="match status" value="1"/>
</dbReference>
<keyword evidence="4 8" id="KW-0479">Metal-binding</keyword>
<keyword evidence="8" id="KW-0476">Mercury</keyword>
<proteinExistence type="inferred from homology"/>
<reference evidence="12" key="1">
    <citation type="submission" date="2017-08" db="EMBL/GenBank/DDBJ databases">
        <title>A dynamic microbial community with high functional redundancy inhabits the cold, oxic subseafloor aquifer.</title>
        <authorList>
            <person name="Tully B.J."/>
            <person name="Wheat C.G."/>
            <person name="Glazer B.T."/>
            <person name="Huber J.A."/>
        </authorList>
    </citation>
    <scope>NUCLEOTIDE SEQUENCE [LARGE SCALE GENOMIC DNA]</scope>
</reference>
<evidence type="ECO:0000256" key="7">
    <source>
        <dbReference type="ARBA" id="ARBA00045344"/>
    </source>
</evidence>
<feature type="signal peptide" evidence="9">
    <location>
        <begin position="1"/>
        <end position="19"/>
    </location>
</feature>
<evidence type="ECO:0000259" key="10">
    <source>
        <dbReference type="PROSITE" id="PS50846"/>
    </source>
</evidence>
<dbReference type="InterPro" id="IPR017969">
    <property type="entry name" value="Heavy-metal-associated_CS"/>
</dbReference>
<dbReference type="GO" id="GO:0042597">
    <property type="term" value="C:periplasmic space"/>
    <property type="evidence" value="ECO:0007669"/>
    <property type="project" value="UniProtKB-SubCell"/>
</dbReference>
<organism evidence="11 12">
    <name type="scientific">Aerophobetes bacterium</name>
    <dbReference type="NCBI Taxonomy" id="2030807"/>
    <lineage>
        <taxon>Bacteria</taxon>
        <taxon>Candidatus Aerophobota</taxon>
    </lineage>
</organism>
<feature type="domain" description="HMA" evidence="10">
    <location>
        <begin position="22"/>
        <end position="88"/>
    </location>
</feature>
<evidence type="ECO:0000256" key="5">
    <source>
        <dbReference type="ARBA" id="ARBA00022729"/>
    </source>
</evidence>
<comment type="function">
    <text evidence="7 8">Involved in mercury resistance. Acts as a mercury scavenger that specifically binds to a mercuric ion in the periplasm and probably passes it to the cytoplasmic mercuric reductase MerA via the mercuric transport protein MerT.</text>
</comment>
<accession>A0A2A4YA22</accession>
<comment type="similarity">
    <text evidence="2">Belongs to the MerP family.</text>
</comment>
<name>A0A2A4YA22_UNCAE</name>
<dbReference type="PROSITE" id="PS01047">
    <property type="entry name" value="HMA_1"/>
    <property type="match status" value="1"/>
</dbReference>
<dbReference type="EMBL" id="NVUU01000132">
    <property type="protein sequence ID" value="PCI91510.1"/>
    <property type="molecule type" value="Genomic_DNA"/>
</dbReference>
<dbReference type="Proteomes" id="UP000217838">
    <property type="component" value="Unassembled WGS sequence"/>
</dbReference>
<evidence type="ECO:0000256" key="1">
    <source>
        <dbReference type="ARBA" id="ARBA00004418"/>
    </source>
</evidence>
<dbReference type="PROSITE" id="PS50846">
    <property type="entry name" value="HMA_2"/>
    <property type="match status" value="1"/>
</dbReference>
<gene>
    <name evidence="8 11" type="primary">merP</name>
    <name evidence="11" type="ORF">COB11_08360</name>
</gene>
<evidence type="ECO:0000256" key="3">
    <source>
        <dbReference type="ARBA" id="ARBA00011245"/>
    </source>
</evidence>
<comment type="subunit">
    <text evidence="3">Monomer.</text>
</comment>
<evidence type="ECO:0000256" key="8">
    <source>
        <dbReference type="RuleBase" id="RU361212"/>
    </source>
</evidence>
<keyword evidence="8" id="KW-0475">Mercuric resistance</keyword>
<keyword evidence="5 9" id="KW-0732">Signal</keyword>
<dbReference type="Pfam" id="PF00403">
    <property type="entry name" value="HMA"/>
    <property type="match status" value="1"/>
</dbReference>
<evidence type="ECO:0000313" key="12">
    <source>
        <dbReference type="Proteomes" id="UP000217838"/>
    </source>
</evidence>
<keyword evidence="6 8" id="KW-0574">Periplasm</keyword>
<evidence type="ECO:0000256" key="9">
    <source>
        <dbReference type="SAM" id="SignalP"/>
    </source>
</evidence>
<dbReference type="NCBIfam" id="TIGR02052">
    <property type="entry name" value="MerP"/>
    <property type="match status" value="1"/>
</dbReference>
<evidence type="ECO:0000256" key="6">
    <source>
        <dbReference type="ARBA" id="ARBA00022764"/>
    </source>
</evidence>
<evidence type="ECO:0000256" key="4">
    <source>
        <dbReference type="ARBA" id="ARBA00022723"/>
    </source>
</evidence>
<evidence type="ECO:0000313" key="11">
    <source>
        <dbReference type="EMBL" id="PCI91510.1"/>
    </source>
</evidence>
<dbReference type="InterPro" id="IPR006121">
    <property type="entry name" value="HMA_dom"/>
</dbReference>
<dbReference type="SUPFAM" id="SSF55008">
    <property type="entry name" value="HMA, heavy metal-associated domain"/>
    <property type="match status" value="1"/>
</dbReference>
<dbReference type="PRINTS" id="PR00946">
    <property type="entry name" value="HGSCAVENGER"/>
</dbReference>
<protein>
    <recommendedName>
        <fullName evidence="8">Periplasmic mercury ion-binding protein</fullName>
    </recommendedName>
</protein>
<dbReference type="InterPro" id="IPR011795">
    <property type="entry name" value="MerP"/>
</dbReference>
<sequence>MKTLTALALLALSSSTVFAAQQSVALTVPTMNCVTCPITVKKSLTNVDGVLSATVFYDKKLAMVTFDDTKTNVAQLTKATKNAGYPSTLVEKNK</sequence>
<dbReference type="AlphaFoldDB" id="A0A2A4YA22"/>
<dbReference type="GO" id="GO:0015097">
    <property type="term" value="F:mercury ion transmembrane transporter activity"/>
    <property type="evidence" value="ECO:0007669"/>
    <property type="project" value="UniProtKB-UniRule"/>
</dbReference>
<dbReference type="InterPro" id="IPR036163">
    <property type="entry name" value="HMA_dom_sf"/>
</dbReference>
<dbReference type="GO" id="GO:0045340">
    <property type="term" value="F:mercury ion binding"/>
    <property type="evidence" value="ECO:0007669"/>
    <property type="project" value="UniProtKB-UniRule"/>
</dbReference>
<feature type="chain" id="PRO_5011997700" description="Periplasmic mercury ion-binding protein" evidence="9">
    <location>
        <begin position="20"/>
        <end position="94"/>
    </location>
</feature>
<comment type="caution">
    <text evidence="11">The sequence shown here is derived from an EMBL/GenBank/DDBJ whole genome shotgun (WGS) entry which is preliminary data.</text>
</comment>
<comment type="subcellular location">
    <subcellularLocation>
        <location evidence="1 8">Periplasm</location>
    </subcellularLocation>
</comment>
<dbReference type="CDD" id="cd00371">
    <property type="entry name" value="HMA"/>
    <property type="match status" value="1"/>
</dbReference>
<evidence type="ECO:0000256" key="2">
    <source>
        <dbReference type="ARBA" id="ARBA00005938"/>
    </source>
</evidence>
<dbReference type="InterPro" id="IPR001802">
    <property type="entry name" value="MerP/CopZ"/>
</dbReference>